<dbReference type="AlphaFoldDB" id="A0AA37T030"/>
<dbReference type="Proteomes" id="UP001156601">
    <property type="component" value="Unassembled WGS sequence"/>
</dbReference>
<evidence type="ECO:0000313" key="3">
    <source>
        <dbReference type="Proteomes" id="UP001156601"/>
    </source>
</evidence>
<protein>
    <submittedName>
        <fullName evidence="2">ATP-dependent protease</fullName>
    </submittedName>
</protein>
<dbReference type="RefSeq" id="WP_284219496.1">
    <property type="nucleotide sequence ID" value="NZ_BSOT01000019.1"/>
</dbReference>
<reference evidence="2" key="2">
    <citation type="submission" date="2023-01" db="EMBL/GenBank/DDBJ databases">
        <title>Draft genome sequence of Agaribacter marinus strain NBRC 110023.</title>
        <authorList>
            <person name="Sun Q."/>
            <person name="Mori K."/>
        </authorList>
    </citation>
    <scope>NUCLEOTIDE SEQUENCE</scope>
    <source>
        <strain evidence="2">NBRC 110023</strain>
    </source>
</reference>
<evidence type="ECO:0000313" key="2">
    <source>
        <dbReference type="EMBL" id="GLR73078.1"/>
    </source>
</evidence>
<dbReference type="SMART" id="SM00464">
    <property type="entry name" value="LON"/>
    <property type="match status" value="1"/>
</dbReference>
<comment type="caution">
    <text evidence="2">The sequence shown here is derived from an EMBL/GenBank/DDBJ whole genome shotgun (WGS) entry which is preliminary data.</text>
</comment>
<proteinExistence type="predicted"/>
<accession>A0AA37T030</accession>
<keyword evidence="3" id="KW-1185">Reference proteome</keyword>
<keyword evidence="2" id="KW-0378">Hydrolase</keyword>
<dbReference type="Pfam" id="PF02190">
    <property type="entry name" value="LON_substr_bdg"/>
    <property type="match status" value="1"/>
</dbReference>
<organism evidence="2 3">
    <name type="scientific">Agaribacter marinus</name>
    <dbReference type="NCBI Taxonomy" id="1431249"/>
    <lineage>
        <taxon>Bacteria</taxon>
        <taxon>Pseudomonadati</taxon>
        <taxon>Pseudomonadota</taxon>
        <taxon>Gammaproteobacteria</taxon>
        <taxon>Alteromonadales</taxon>
        <taxon>Alteromonadaceae</taxon>
        <taxon>Agaribacter</taxon>
    </lineage>
</organism>
<reference evidence="2" key="1">
    <citation type="journal article" date="2014" name="Int. J. Syst. Evol. Microbiol.">
        <title>Complete genome sequence of Corynebacterium casei LMG S-19264T (=DSM 44701T), isolated from a smear-ripened cheese.</title>
        <authorList>
            <consortium name="US DOE Joint Genome Institute (JGI-PGF)"/>
            <person name="Walter F."/>
            <person name="Albersmeier A."/>
            <person name="Kalinowski J."/>
            <person name="Ruckert C."/>
        </authorList>
    </citation>
    <scope>NUCLEOTIDE SEQUENCE</scope>
    <source>
        <strain evidence="2">NBRC 110023</strain>
    </source>
</reference>
<sequence>MRLPLFPLSSHLLPQGRLALRIFEPRYIRMVKEVCAVQSGFVICMINETGERALNTHIFPIGTYCKVIDFDILDDGLLGVTVEGHYCVSINNIETEHDGLRVGDCNEASIWQSKSPNNDIENINEKLREVFQQYPEVSELYDDVRFNETEWVINRWLELLPVAAEQKQHFLKSGDTQKVFQYLNQLIKP</sequence>
<dbReference type="SUPFAM" id="SSF88697">
    <property type="entry name" value="PUA domain-like"/>
    <property type="match status" value="1"/>
</dbReference>
<gene>
    <name evidence="2" type="ORF">GCM10007852_39860</name>
</gene>
<dbReference type="GO" id="GO:0006508">
    <property type="term" value="P:proteolysis"/>
    <property type="evidence" value="ECO:0007669"/>
    <property type="project" value="UniProtKB-KW"/>
</dbReference>
<dbReference type="GO" id="GO:0008233">
    <property type="term" value="F:peptidase activity"/>
    <property type="evidence" value="ECO:0007669"/>
    <property type="project" value="UniProtKB-KW"/>
</dbReference>
<dbReference type="PANTHER" id="PTHR46732:SF8">
    <property type="entry name" value="ATP-DEPENDENT PROTEASE LA (LON) DOMAIN PROTEIN"/>
    <property type="match status" value="1"/>
</dbReference>
<dbReference type="EMBL" id="BSOT01000019">
    <property type="protein sequence ID" value="GLR73078.1"/>
    <property type="molecule type" value="Genomic_DNA"/>
</dbReference>
<dbReference type="InterPro" id="IPR003111">
    <property type="entry name" value="Lon_prtase_N"/>
</dbReference>
<dbReference type="InterPro" id="IPR046336">
    <property type="entry name" value="Lon_prtase_N_sf"/>
</dbReference>
<keyword evidence="2" id="KW-0645">Protease</keyword>
<dbReference type="InterPro" id="IPR015947">
    <property type="entry name" value="PUA-like_sf"/>
</dbReference>
<dbReference type="Gene3D" id="2.30.130.40">
    <property type="entry name" value="LON domain-like"/>
    <property type="match status" value="1"/>
</dbReference>
<evidence type="ECO:0000259" key="1">
    <source>
        <dbReference type="PROSITE" id="PS51787"/>
    </source>
</evidence>
<dbReference type="PROSITE" id="PS51787">
    <property type="entry name" value="LON_N"/>
    <property type="match status" value="1"/>
</dbReference>
<dbReference type="PANTHER" id="PTHR46732">
    <property type="entry name" value="ATP-DEPENDENT PROTEASE LA (LON) DOMAIN PROTEIN"/>
    <property type="match status" value="1"/>
</dbReference>
<name>A0AA37T030_9ALTE</name>
<feature type="domain" description="Lon N-terminal" evidence="1">
    <location>
        <begin position="1"/>
        <end position="189"/>
    </location>
</feature>
<dbReference type="Gene3D" id="1.10.4060.10">
    <property type="entry name" value="BPP1347 like domain"/>
    <property type="match status" value="1"/>
</dbReference>